<accession>A0A8C4DWX4</accession>
<keyword evidence="2" id="KW-1185">Reference proteome</keyword>
<dbReference type="Proteomes" id="UP000694389">
    <property type="component" value="Unassembled WGS sequence"/>
</dbReference>
<evidence type="ECO:0000313" key="2">
    <source>
        <dbReference type="Proteomes" id="UP000694389"/>
    </source>
</evidence>
<evidence type="ECO:0000313" key="1">
    <source>
        <dbReference type="Ensembl" id="ENSDLAP00005010374.2"/>
    </source>
</evidence>
<protein>
    <submittedName>
        <fullName evidence="1">Uncharacterized protein</fullName>
    </submittedName>
</protein>
<reference evidence="1" key="2">
    <citation type="submission" date="2025-09" db="UniProtKB">
        <authorList>
            <consortium name="Ensembl"/>
        </authorList>
    </citation>
    <scope>IDENTIFICATION</scope>
</reference>
<organism evidence="1 2">
    <name type="scientific">Dicentrarchus labrax</name>
    <name type="common">European seabass</name>
    <name type="synonym">Morone labrax</name>
    <dbReference type="NCBI Taxonomy" id="13489"/>
    <lineage>
        <taxon>Eukaryota</taxon>
        <taxon>Metazoa</taxon>
        <taxon>Chordata</taxon>
        <taxon>Craniata</taxon>
        <taxon>Vertebrata</taxon>
        <taxon>Euteleostomi</taxon>
        <taxon>Actinopterygii</taxon>
        <taxon>Neopterygii</taxon>
        <taxon>Teleostei</taxon>
        <taxon>Neoteleostei</taxon>
        <taxon>Acanthomorphata</taxon>
        <taxon>Eupercaria</taxon>
        <taxon>Moronidae</taxon>
        <taxon>Dicentrarchus</taxon>
    </lineage>
</organism>
<dbReference type="Ensembl" id="ENSDLAT00005011371.2">
    <property type="protein sequence ID" value="ENSDLAP00005010374.2"/>
    <property type="gene ID" value="ENSDLAG00005005418.2"/>
</dbReference>
<name>A0A8C4DWX4_DICLA</name>
<dbReference type="AlphaFoldDB" id="A0A8C4DWX4"/>
<reference evidence="1" key="1">
    <citation type="submission" date="2025-08" db="UniProtKB">
        <authorList>
            <consortium name="Ensembl"/>
        </authorList>
    </citation>
    <scope>IDENTIFICATION</scope>
</reference>
<sequence>VEEAMYLTQTCGPFLFLTETHKKQHIICTQNTVKQCILSCQPAELFPTLYWLYW</sequence>
<proteinExistence type="predicted"/>